<sequence length="85" mass="9669">MGSTEDLKSRLIKHSEGDVPHTSEFTPWKVEVYFAFETREKAAAFEDDLKSGSGHAFAKRHFSFESLIDSLQNSNRLSESSRFLV</sequence>
<keyword evidence="4" id="KW-1185">Reference proteome</keyword>
<organism evidence="3 4">
    <name type="scientific">Victivallis lenta</name>
    <dbReference type="NCBI Taxonomy" id="2606640"/>
    <lineage>
        <taxon>Bacteria</taxon>
        <taxon>Pseudomonadati</taxon>
        <taxon>Lentisphaerota</taxon>
        <taxon>Lentisphaeria</taxon>
        <taxon>Victivallales</taxon>
        <taxon>Victivallaceae</taxon>
        <taxon>Victivallis</taxon>
    </lineage>
</organism>
<proteinExistence type="predicted"/>
<dbReference type="Pfam" id="PF01541">
    <property type="entry name" value="GIY-YIG"/>
    <property type="match status" value="1"/>
</dbReference>
<dbReference type="InterPro" id="IPR035901">
    <property type="entry name" value="GIY-YIG_endonuc_sf"/>
</dbReference>
<dbReference type="Proteomes" id="UP000435649">
    <property type="component" value="Unassembled WGS sequence"/>
</dbReference>
<comment type="caution">
    <text evidence="3">The sequence shown here is derived from an EMBL/GenBank/DDBJ whole genome shotgun (WGS) entry which is preliminary data.</text>
</comment>
<dbReference type="AlphaFoldDB" id="A0A844G5K7"/>
<evidence type="ECO:0000259" key="2">
    <source>
        <dbReference type="Pfam" id="PF01541"/>
    </source>
</evidence>
<dbReference type="EMBL" id="VUNS01000011">
    <property type="protein sequence ID" value="MST97629.1"/>
    <property type="molecule type" value="Genomic_DNA"/>
</dbReference>
<evidence type="ECO:0000256" key="1">
    <source>
        <dbReference type="SAM" id="MobiDB-lite"/>
    </source>
</evidence>
<protein>
    <submittedName>
        <fullName evidence="3">GIY-YIG nuclease family protein</fullName>
    </submittedName>
</protein>
<accession>A0A844G5K7</accession>
<evidence type="ECO:0000313" key="4">
    <source>
        <dbReference type="Proteomes" id="UP000435649"/>
    </source>
</evidence>
<feature type="region of interest" description="Disordered" evidence="1">
    <location>
        <begin position="1"/>
        <end position="23"/>
    </location>
</feature>
<dbReference type="InterPro" id="IPR000305">
    <property type="entry name" value="GIY-YIG_endonuc"/>
</dbReference>
<feature type="compositionally biased region" description="Basic and acidic residues" evidence="1">
    <location>
        <begin position="1"/>
        <end position="21"/>
    </location>
</feature>
<reference evidence="3 4" key="1">
    <citation type="submission" date="2019-08" db="EMBL/GenBank/DDBJ databases">
        <title>In-depth cultivation of the pig gut microbiome towards novel bacterial diversity and tailored functional studies.</title>
        <authorList>
            <person name="Wylensek D."/>
            <person name="Hitch T.C.A."/>
            <person name="Clavel T."/>
        </authorList>
    </citation>
    <scope>NUCLEOTIDE SEQUENCE [LARGE SCALE GENOMIC DNA]</scope>
    <source>
        <strain evidence="3 4">BBE-744-WT-12</strain>
    </source>
</reference>
<name>A0A844G5K7_9BACT</name>
<feature type="domain" description="GIY-YIG" evidence="2">
    <location>
        <begin position="2"/>
        <end position="51"/>
    </location>
</feature>
<gene>
    <name evidence="3" type="ORF">FYJ85_11330</name>
</gene>
<dbReference type="Gene3D" id="3.40.1440.10">
    <property type="entry name" value="GIY-YIG endonuclease"/>
    <property type="match status" value="1"/>
</dbReference>
<evidence type="ECO:0000313" key="3">
    <source>
        <dbReference type="EMBL" id="MST97629.1"/>
    </source>
</evidence>